<sequence length="125" mass="13562">MGVLSDTSCHLTISSLMALSILVIEQCSVYSTCPCHPASSICLVASGTGTFRDWRFCVSACPMSIQLSSVAVSWHRARGYGTAFCLPVSIPSTGSNHFCSYATLEHRTAFIYTTCTPQFRSHNEP</sequence>
<feature type="chain" id="PRO_5021272955" description="Secreted protein" evidence="1">
    <location>
        <begin position="32"/>
        <end position="125"/>
    </location>
</feature>
<dbReference type="AlphaFoldDB" id="A0A4Y2EWK7"/>
<evidence type="ECO:0000256" key="1">
    <source>
        <dbReference type="SAM" id="SignalP"/>
    </source>
</evidence>
<evidence type="ECO:0008006" key="4">
    <source>
        <dbReference type="Google" id="ProtNLM"/>
    </source>
</evidence>
<accession>A0A4Y2EWK7</accession>
<keyword evidence="1" id="KW-0732">Signal</keyword>
<proteinExistence type="predicted"/>
<dbReference type="Proteomes" id="UP000499080">
    <property type="component" value="Unassembled WGS sequence"/>
</dbReference>
<dbReference type="EMBL" id="BGPR01000737">
    <property type="protein sequence ID" value="GBM33583.1"/>
    <property type="molecule type" value="Genomic_DNA"/>
</dbReference>
<evidence type="ECO:0000313" key="2">
    <source>
        <dbReference type="EMBL" id="GBM33583.1"/>
    </source>
</evidence>
<protein>
    <recommendedName>
        <fullName evidence="4">Secreted protein</fullName>
    </recommendedName>
</protein>
<reference evidence="2 3" key="1">
    <citation type="journal article" date="2019" name="Sci. Rep.">
        <title>Orb-weaving spider Araneus ventricosus genome elucidates the spidroin gene catalogue.</title>
        <authorList>
            <person name="Kono N."/>
            <person name="Nakamura H."/>
            <person name="Ohtoshi R."/>
            <person name="Moran D.A.P."/>
            <person name="Shinohara A."/>
            <person name="Yoshida Y."/>
            <person name="Fujiwara M."/>
            <person name="Mori M."/>
            <person name="Tomita M."/>
            <person name="Arakawa K."/>
        </authorList>
    </citation>
    <scope>NUCLEOTIDE SEQUENCE [LARGE SCALE GENOMIC DNA]</scope>
</reference>
<gene>
    <name evidence="2" type="ORF">AVEN_181829_1</name>
</gene>
<name>A0A4Y2EWK7_ARAVE</name>
<organism evidence="2 3">
    <name type="scientific">Araneus ventricosus</name>
    <name type="common">Orbweaver spider</name>
    <name type="synonym">Epeira ventricosa</name>
    <dbReference type="NCBI Taxonomy" id="182803"/>
    <lineage>
        <taxon>Eukaryota</taxon>
        <taxon>Metazoa</taxon>
        <taxon>Ecdysozoa</taxon>
        <taxon>Arthropoda</taxon>
        <taxon>Chelicerata</taxon>
        <taxon>Arachnida</taxon>
        <taxon>Araneae</taxon>
        <taxon>Araneomorphae</taxon>
        <taxon>Entelegynae</taxon>
        <taxon>Araneoidea</taxon>
        <taxon>Araneidae</taxon>
        <taxon>Araneus</taxon>
    </lineage>
</organism>
<comment type="caution">
    <text evidence="2">The sequence shown here is derived from an EMBL/GenBank/DDBJ whole genome shotgun (WGS) entry which is preliminary data.</text>
</comment>
<feature type="signal peptide" evidence="1">
    <location>
        <begin position="1"/>
        <end position="31"/>
    </location>
</feature>
<keyword evidence="3" id="KW-1185">Reference proteome</keyword>
<evidence type="ECO:0000313" key="3">
    <source>
        <dbReference type="Proteomes" id="UP000499080"/>
    </source>
</evidence>